<organism evidence="2 3">
    <name type="scientific">Roseateles rivi</name>
    <dbReference type="NCBI Taxonomy" id="3299028"/>
    <lineage>
        <taxon>Bacteria</taxon>
        <taxon>Pseudomonadati</taxon>
        <taxon>Pseudomonadota</taxon>
        <taxon>Betaproteobacteria</taxon>
        <taxon>Burkholderiales</taxon>
        <taxon>Sphaerotilaceae</taxon>
        <taxon>Roseateles</taxon>
    </lineage>
</organism>
<protein>
    <submittedName>
        <fullName evidence="2">DUF2818 family protein</fullName>
    </submittedName>
</protein>
<proteinExistence type="predicted"/>
<feature type="transmembrane region" description="Helical" evidence="1">
    <location>
        <begin position="38"/>
        <end position="58"/>
    </location>
</feature>
<reference evidence="2 3" key="1">
    <citation type="submission" date="2024-08" db="EMBL/GenBank/DDBJ databases">
        <authorList>
            <person name="Lu H."/>
        </authorList>
    </citation>
    <scope>NUCLEOTIDE SEQUENCE [LARGE SCALE GENOMIC DNA]</scope>
    <source>
        <strain evidence="2 3">BYS180W</strain>
    </source>
</reference>
<name>A0ABW7FZB5_9BURK</name>
<keyword evidence="1" id="KW-0472">Membrane</keyword>
<evidence type="ECO:0000313" key="3">
    <source>
        <dbReference type="Proteomes" id="UP001606099"/>
    </source>
</evidence>
<keyword evidence="1" id="KW-0812">Transmembrane</keyword>
<gene>
    <name evidence="2" type="ORF">ACG0Z6_15585</name>
</gene>
<keyword evidence="3" id="KW-1185">Reference proteome</keyword>
<sequence>MELSVWLVLALALAAANAPYLSSRLFLVGPRRSPKSGWVVVAELLLLALATLVLGWVLEASQGQRHEQGWEFYVAALCLFLTLGFPGFVWRYLRRGASGPDQQAEGV</sequence>
<dbReference type="PIRSF" id="PIRSF019883">
    <property type="entry name" value="UCP019883"/>
    <property type="match status" value="1"/>
</dbReference>
<evidence type="ECO:0000313" key="2">
    <source>
        <dbReference type="EMBL" id="MFG6449646.1"/>
    </source>
</evidence>
<dbReference type="Proteomes" id="UP001606099">
    <property type="component" value="Unassembled WGS sequence"/>
</dbReference>
<comment type="caution">
    <text evidence="2">The sequence shown here is derived from an EMBL/GenBank/DDBJ whole genome shotgun (WGS) entry which is preliminary data.</text>
</comment>
<accession>A0ABW7FZB5</accession>
<feature type="transmembrane region" description="Helical" evidence="1">
    <location>
        <begin position="70"/>
        <end position="93"/>
    </location>
</feature>
<dbReference type="InterPro" id="IPR016768">
    <property type="entry name" value="UCP019883"/>
</dbReference>
<keyword evidence="1" id="KW-1133">Transmembrane helix</keyword>
<dbReference type="RefSeq" id="WP_394463067.1">
    <property type="nucleotide sequence ID" value="NZ_JBIGHZ010000006.1"/>
</dbReference>
<dbReference type="EMBL" id="JBIGHZ010000006">
    <property type="protein sequence ID" value="MFG6449646.1"/>
    <property type="molecule type" value="Genomic_DNA"/>
</dbReference>
<dbReference type="Pfam" id="PF10993">
    <property type="entry name" value="DUF2818"/>
    <property type="match status" value="1"/>
</dbReference>
<evidence type="ECO:0000256" key="1">
    <source>
        <dbReference type="SAM" id="Phobius"/>
    </source>
</evidence>